<dbReference type="Pfam" id="PF01370">
    <property type="entry name" value="Epimerase"/>
    <property type="match status" value="1"/>
</dbReference>
<dbReference type="EMBL" id="PVLV01000053">
    <property type="protein sequence ID" value="PRH80490.1"/>
    <property type="molecule type" value="Genomic_DNA"/>
</dbReference>
<evidence type="ECO:0000313" key="3">
    <source>
        <dbReference type="Proteomes" id="UP000239322"/>
    </source>
</evidence>
<dbReference type="PANTHER" id="PTHR43245">
    <property type="entry name" value="BIFUNCTIONAL POLYMYXIN RESISTANCE PROTEIN ARNA"/>
    <property type="match status" value="1"/>
</dbReference>
<dbReference type="CDD" id="cd08946">
    <property type="entry name" value="SDR_e"/>
    <property type="match status" value="1"/>
</dbReference>
<dbReference type="InterPro" id="IPR036291">
    <property type="entry name" value="NAD(P)-bd_dom_sf"/>
</dbReference>
<accession>A0A2S9Q1D2</accession>
<dbReference type="AlphaFoldDB" id="A0A2S9Q1D2"/>
<dbReference type="RefSeq" id="WP_105867437.1">
    <property type="nucleotide sequence ID" value="NZ_PVLV01000053.1"/>
</dbReference>
<organism evidence="2 3">
    <name type="scientific">Streptomyces solincola</name>
    <dbReference type="NCBI Taxonomy" id="2100817"/>
    <lineage>
        <taxon>Bacteria</taxon>
        <taxon>Bacillati</taxon>
        <taxon>Actinomycetota</taxon>
        <taxon>Actinomycetes</taxon>
        <taxon>Kitasatosporales</taxon>
        <taxon>Streptomycetaceae</taxon>
        <taxon>Streptomyces</taxon>
    </lineage>
</organism>
<reference evidence="2 3" key="1">
    <citation type="submission" date="2018-03" db="EMBL/GenBank/DDBJ databases">
        <title>Novel Streptomyces sp. from soil.</title>
        <authorList>
            <person name="Tan G.Y.A."/>
            <person name="Lee Z.Y."/>
        </authorList>
    </citation>
    <scope>NUCLEOTIDE SEQUENCE [LARGE SCALE GENOMIC DNA]</scope>
    <source>
        <strain evidence="2 3">ST5x</strain>
    </source>
</reference>
<comment type="caution">
    <text evidence="2">The sequence shown here is derived from an EMBL/GenBank/DDBJ whole genome shotgun (WGS) entry which is preliminary data.</text>
</comment>
<dbReference type="Proteomes" id="UP000239322">
    <property type="component" value="Unassembled WGS sequence"/>
</dbReference>
<sequence length="324" mass="33914">MAAADRPLVVVLGASGFLGSAVVRALAAGPARVRAVARREPDVPDGVEVHVTDLARPGSVAEAVAGCDAVLPFAAHIRGPSGWRIQEGDETAERLHVGLVRELVDALRDRTGGPPPVVVFPGSNTQVGRVAAERVDGSEEDRPEGVYDRQKHTAEKLLTAATEAGHVRASSLRLPPVFGPSPAGAADDRGVVSTMVRRALAGEPLTMWHDGTVRRDLLYVEDAARAFVTALDHAGELAGRHWLLGTGRAPSLGDVFRAVAAAVARHTGKEPVPVVSVPPPPHVEVSDLRSVEVDPSAFAAVTGWSCRVPLDEALARTVAASAER</sequence>
<dbReference type="OrthoDB" id="3288614at2"/>
<feature type="domain" description="NAD-dependent epimerase/dehydratase" evidence="1">
    <location>
        <begin position="9"/>
        <end position="245"/>
    </location>
</feature>
<name>A0A2S9Q1D2_9ACTN</name>
<gene>
    <name evidence="2" type="ORF">C6N75_04005</name>
</gene>
<evidence type="ECO:0000259" key="1">
    <source>
        <dbReference type="Pfam" id="PF01370"/>
    </source>
</evidence>
<keyword evidence="3" id="KW-1185">Reference proteome</keyword>
<dbReference type="SUPFAM" id="SSF51735">
    <property type="entry name" value="NAD(P)-binding Rossmann-fold domains"/>
    <property type="match status" value="1"/>
</dbReference>
<evidence type="ECO:0000313" key="2">
    <source>
        <dbReference type="EMBL" id="PRH80490.1"/>
    </source>
</evidence>
<protein>
    <submittedName>
        <fullName evidence="2">NAD-dependent epimerase/dehydratase</fullName>
    </submittedName>
</protein>
<dbReference type="InterPro" id="IPR050177">
    <property type="entry name" value="Lipid_A_modif_metabolic_enz"/>
</dbReference>
<dbReference type="InterPro" id="IPR001509">
    <property type="entry name" value="Epimerase_deHydtase"/>
</dbReference>
<dbReference type="Gene3D" id="3.40.50.720">
    <property type="entry name" value="NAD(P)-binding Rossmann-like Domain"/>
    <property type="match status" value="1"/>
</dbReference>
<proteinExistence type="predicted"/>